<protein>
    <submittedName>
        <fullName evidence="3">NAD(P)-dependent oxidoreductase</fullName>
    </submittedName>
</protein>
<dbReference type="PROSITE" id="PS00061">
    <property type="entry name" value="ADH_SHORT"/>
    <property type="match status" value="1"/>
</dbReference>
<organism evidence="3 4">
    <name type="scientific">Falsiroseomonas bella</name>
    <dbReference type="NCBI Taxonomy" id="2184016"/>
    <lineage>
        <taxon>Bacteria</taxon>
        <taxon>Pseudomonadati</taxon>
        <taxon>Pseudomonadota</taxon>
        <taxon>Alphaproteobacteria</taxon>
        <taxon>Acetobacterales</taxon>
        <taxon>Roseomonadaceae</taxon>
        <taxon>Falsiroseomonas</taxon>
    </lineage>
</organism>
<dbReference type="InterPro" id="IPR020904">
    <property type="entry name" value="Sc_DH/Rdtase_CS"/>
</dbReference>
<accession>A0A317FAD6</accession>
<dbReference type="EMBL" id="QGNA01000003">
    <property type="protein sequence ID" value="PWS36101.1"/>
    <property type="molecule type" value="Genomic_DNA"/>
</dbReference>
<dbReference type="InterPro" id="IPR002347">
    <property type="entry name" value="SDR_fam"/>
</dbReference>
<comment type="caution">
    <text evidence="3">The sequence shown here is derived from an EMBL/GenBank/DDBJ whole genome shotgun (WGS) entry which is preliminary data.</text>
</comment>
<dbReference type="InterPro" id="IPR036291">
    <property type="entry name" value="NAD(P)-bd_dom_sf"/>
</dbReference>
<dbReference type="Gene3D" id="3.40.50.720">
    <property type="entry name" value="NAD(P)-binding Rossmann-like Domain"/>
    <property type="match status" value="1"/>
</dbReference>
<sequence>MGVVRPVPGRRLLVRHLAVLGGAGGIGRALVARALREGWQVSVLDLPASLARHPVPAGVRAIPIEGSDERSVAAAFAQLGDALDGFVNLAGFASPMQRLDEVEPALWDEVVTGNLRTAFLSARAALPLLAKGEAPAMVLMVSGLAAFTRPGYGPYAACKAAMVSMTKTLALEAAPVVRVNAVGPGAVDTAFLRGGTGRSKEDQPLRLDMAAYAAMIPLKRIALPDDVVGPTLFLLGPDSAYMTGQVLWVNGGAYMP</sequence>
<keyword evidence="2" id="KW-0560">Oxidoreductase</keyword>
<proteinExistence type="inferred from homology"/>
<reference evidence="4" key="1">
    <citation type="submission" date="2018-05" db="EMBL/GenBank/DDBJ databases">
        <authorList>
            <person name="Du Z."/>
            <person name="Wang X."/>
        </authorList>
    </citation>
    <scope>NUCLEOTIDE SEQUENCE [LARGE SCALE GENOMIC DNA]</scope>
    <source>
        <strain evidence="4">CQN31</strain>
    </source>
</reference>
<evidence type="ECO:0000313" key="4">
    <source>
        <dbReference type="Proteomes" id="UP000245765"/>
    </source>
</evidence>
<dbReference type="Pfam" id="PF13561">
    <property type="entry name" value="adh_short_C2"/>
    <property type="match status" value="1"/>
</dbReference>
<dbReference type="CDD" id="cd05233">
    <property type="entry name" value="SDR_c"/>
    <property type="match status" value="1"/>
</dbReference>
<evidence type="ECO:0000256" key="2">
    <source>
        <dbReference type="ARBA" id="ARBA00023002"/>
    </source>
</evidence>
<comment type="similarity">
    <text evidence="1">Belongs to the short-chain dehydrogenases/reductases (SDR) family.</text>
</comment>
<evidence type="ECO:0000256" key="1">
    <source>
        <dbReference type="ARBA" id="ARBA00006484"/>
    </source>
</evidence>
<evidence type="ECO:0000313" key="3">
    <source>
        <dbReference type="EMBL" id="PWS36101.1"/>
    </source>
</evidence>
<name>A0A317FAD6_9PROT</name>
<dbReference type="SUPFAM" id="SSF51735">
    <property type="entry name" value="NAD(P)-binding Rossmann-fold domains"/>
    <property type="match status" value="1"/>
</dbReference>
<dbReference type="PANTHER" id="PTHR24321:SF8">
    <property type="entry name" value="ESTRADIOL 17-BETA-DEHYDROGENASE 8-RELATED"/>
    <property type="match status" value="1"/>
</dbReference>
<dbReference type="GO" id="GO:0016491">
    <property type="term" value="F:oxidoreductase activity"/>
    <property type="evidence" value="ECO:0007669"/>
    <property type="project" value="UniProtKB-KW"/>
</dbReference>
<dbReference type="PRINTS" id="PR00081">
    <property type="entry name" value="GDHRDH"/>
</dbReference>
<gene>
    <name evidence="3" type="ORF">DFH01_12910</name>
</gene>
<dbReference type="Proteomes" id="UP000245765">
    <property type="component" value="Unassembled WGS sequence"/>
</dbReference>
<dbReference type="PANTHER" id="PTHR24321">
    <property type="entry name" value="DEHYDROGENASES, SHORT CHAIN"/>
    <property type="match status" value="1"/>
</dbReference>
<keyword evidence="4" id="KW-1185">Reference proteome</keyword>
<dbReference type="AlphaFoldDB" id="A0A317FAD6"/>